<keyword evidence="1" id="KW-0812">Transmembrane</keyword>
<keyword evidence="4" id="KW-1185">Reference proteome</keyword>
<gene>
    <name evidence="3" type="ORF">FNW21_13130</name>
</gene>
<dbReference type="InterPro" id="IPR052894">
    <property type="entry name" value="AsmA-related"/>
</dbReference>
<dbReference type="EMBL" id="VJZT01000015">
    <property type="protein sequence ID" value="TRX36660.1"/>
    <property type="molecule type" value="Genomic_DNA"/>
</dbReference>
<comment type="caution">
    <text evidence="3">The sequence shown here is derived from an EMBL/GenBank/DDBJ whole genome shotgun (WGS) entry which is preliminary data.</text>
</comment>
<accession>A0A553DVG4</accession>
<evidence type="ECO:0000313" key="4">
    <source>
        <dbReference type="Proteomes" id="UP000316371"/>
    </source>
</evidence>
<feature type="domain" description="AsmA" evidence="2">
    <location>
        <begin position="22"/>
        <end position="252"/>
    </location>
</feature>
<reference evidence="3 4" key="1">
    <citation type="submission" date="2019-07" db="EMBL/GenBank/DDBJ databases">
        <title>Novel species of Flavobacterium.</title>
        <authorList>
            <person name="Liu Q."/>
            <person name="Xin Y.-H."/>
        </authorList>
    </citation>
    <scope>NUCLEOTIDE SEQUENCE [LARGE SCALE GENOMIC DNA]</scope>
    <source>
        <strain evidence="3 4">LB1R34</strain>
    </source>
</reference>
<protein>
    <submittedName>
        <fullName evidence="3">AsmA family protein</fullName>
    </submittedName>
</protein>
<dbReference type="AlphaFoldDB" id="A0A553DVG4"/>
<name>A0A553DVG4_9FLAO</name>
<dbReference type="InterPro" id="IPR007844">
    <property type="entry name" value="AsmA"/>
</dbReference>
<proteinExistence type="predicted"/>
<evidence type="ECO:0000313" key="3">
    <source>
        <dbReference type="EMBL" id="TRX36660.1"/>
    </source>
</evidence>
<dbReference type="PANTHER" id="PTHR30441">
    <property type="entry name" value="DUF748 DOMAIN-CONTAINING PROTEIN"/>
    <property type="match status" value="1"/>
</dbReference>
<evidence type="ECO:0000256" key="1">
    <source>
        <dbReference type="SAM" id="Phobius"/>
    </source>
</evidence>
<feature type="transmembrane region" description="Helical" evidence="1">
    <location>
        <begin position="24"/>
        <end position="46"/>
    </location>
</feature>
<dbReference type="GO" id="GO:0005886">
    <property type="term" value="C:plasma membrane"/>
    <property type="evidence" value="ECO:0007669"/>
    <property type="project" value="TreeGrafter"/>
</dbReference>
<dbReference type="Pfam" id="PF05170">
    <property type="entry name" value="AsmA"/>
    <property type="match status" value="2"/>
</dbReference>
<organism evidence="3 4">
    <name type="scientific">Flavobacterium restrictum</name>
    <dbReference type="NCBI Taxonomy" id="2594428"/>
    <lineage>
        <taxon>Bacteria</taxon>
        <taxon>Pseudomonadati</taxon>
        <taxon>Bacteroidota</taxon>
        <taxon>Flavobacteriia</taxon>
        <taxon>Flavobacteriales</taxon>
        <taxon>Flavobacteriaceae</taxon>
        <taxon>Flavobacterium</taxon>
    </lineage>
</organism>
<keyword evidence="1" id="KW-0472">Membrane</keyword>
<dbReference type="RefSeq" id="WP_144257213.1">
    <property type="nucleotide sequence ID" value="NZ_VJZT01000015.1"/>
</dbReference>
<evidence type="ECO:0000259" key="2">
    <source>
        <dbReference type="Pfam" id="PF05170"/>
    </source>
</evidence>
<dbReference type="PANTHER" id="PTHR30441:SF8">
    <property type="entry name" value="DUF748 DOMAIN-CONTAINING PROTEIN"/>
    <property type="match status" value="1"/>
</dbReference>
<sequence>MSQFYATIKKKLSGLQVKKIAKKIAFFALGILALVLVIAGGLAVYVNQNKPKIMAALHAQINDNIIGKVSIGDIQYKFLVGFPNVTIAIKDVAIKDSLWAQHHHTFFKAKEIEVRLNVLKLIDHQVIIHKIVMNQATVDIFKAKNGLTNTAIFKPKSSQIKPKSDTKIEINEISCNEVVFISENQQRHKLFHFEVASLYAKMDYLQDHIKTNLSLTTLAKQMAFNQLHGSFIKDKIVQGNLLVDYAKKEDLISVLSQNFTIGNNPFDISGHFNLGKKNANYDLDIKTKILWREASGLLANNISSRLNLFDFKAPLQARCTIKGDMNAEGDPEIIATALLRDNELKAPDGTITNCNFDGKYTNNFVNGKGNDDANSAIVINAFSGKFQGIPVAIPLARITNFDKPLATGKFTAAFKMAQLNEFVNKDFVLFSNGNAKVNLDFAVDIVNYKINKPHFTGNVTVNDATIKYVNKNITLTRTAIQMDFTDTALHIQKIIFKDRYNTVFMKCDIANFLNLYYNDPEKMIINWRIYAPYINAKQFLAILSSKQQARTAPAKKAGSFSNSLREVLGKCKVTVDLKADKIKYEKLLATHAKATIVINNSHLDINNGFLQTAGGTIAYNAQLTPKNANYYVQSQAKVNQVEIGPFLAYFDNFGVTSFNPKSIKGRLNLTANLAVALNPAGDLIKNSLNGTVNFKVNNGALVDFAPIKKGWKFLFPFRDLDNITFSDLSANLNVNNRKVFINDFKISSSVLNFDVNGVYALEKGTNLKMDIPLRNPKDDLKITDKKERAEKRNRGIVLHLLATDDDQGGVKIKLIKGDKN</sequence>
<dbReference type="GO" id="GO:0090313">
    <property type="term" value="P:regulation of protein targeting to membrane"/>
    <property type="evidence" value="ECO:0007669"/>
    <property type="project" value="TreeGrafter"/>
</dbReference>
<dbReference type="Proteomes" id="UP000316371">
    <property type="component" value="Unassembled WGS sequence"/>
</dbReference>
<dbReference type="OrthoDB" id="1489065at2"/>
<keyword evidence="1" id="KW-1133">Transmembrane helix</keyword>
<feature type="domain" description="AsmA" evidence="2">
    <location>
        <begin position="547"/>
        <end position="704"/>
    </location>
</feature>